<comment type="caution">
    <text evidence="1">The sequence shown here is derived from an EMBL/GenBank/DDBJ whole genome shotgun (WGS) entry which is preliminary data.</text>
</comment>
<dbReference type="PATRIC" id="fig|1705389.3.peg.3143"/>
<reference evidence="1 2" key="1">
    <citation type="submission" date="2015-08" db="EMBL/GenBank/DDBJ databases">
        <title>Genomes of Isolates from Cabo Rojo, PR.</title>
        <authorList>
            <person name="Sanchez-Nieves R.L."/>
            <person name="Montalvo-Rodriguez R."/>
        </authorList>
    </citation>
    <scope>NUCLEOTIDE SEQUENCE [LARGE SCALE GENOMIC DNA]</scope>
    <source>
        <strain evidence="1 2">5</strain>
    </source>
</reference>
<sequence>MRRIVIFCVAVSLAACVAVGSVAGQSNGSGPGLETNTSVDVGEPKTYAQEIDADTRLVEWEYDRDRGGFRLLFESDESTRITLTEAVQFGEGSGSGRIYQHRLPEGQTEVFVSVPLRAGQAAVTMTTPGSIANNRFAYVSTGQTTPDRPPISYERAQILILLSGVGGAGLTFRVVKNRREDEEKSVERVL</sequence>
<organism evidence="1 2">
    <name type="scientific">Halorubrum tropicale</name>
    <dbReference type="NCBI Taxonomy" id="1765655"/>
    <lineage>
        <taxon>Archaea</taxon>
        <taxon>Methanobacteriati</taxon>
        <taxon>Methanobacteriota</taxon>
        <taxon>Stenosarchaea group</taxon>
        <taxon>Halobacteria</taxon>
        <taxon>Halobacteriales</taxon>
        <taxon>Haloferacaceae</taxon>
        <taxon>Halorubrum</taxon>
    </lineage>
</organism>
<dbReference type="STRING" id="1765655.AMR74_05895"/>
<name>A0A0N0UB27_9EURY</name>
<dbReference type="AlphaFoldDB" id="A0A0N0UB27"/>
<keyword evidence="2" id="KW-1185">Reference proteome</keyword>
<protein>
    <submittedName>
        <fullName evidence="1">Uncharacterized protein</fullName>
    </submittedName>
</protein>
<dbReference type="Proteomes" id="UP000037747">
    <property type="component" value="Unassembled WGS sequence"/>
</dbReference>
<dbReference type="OrthoDB" id="322218at2157"/>
<dbReference type="RefSeq" id="WP_053771133.1">
    <property type="nucleotide sequence ID" value="NZ_LIST01000002.1"/>
</dbReference>
<dbReference type="Pfam" id="PF26259">
    <property type="entry name" value="DUF8063"/>
    <property type="match status" value="1"/>
</dbReference>
<evidence type="ECO:0000313" key="2">
    <source>
        <dbReference type="Proteomes" id="UP000037747"/>
    </source>
</evidence>
<dbReference type="InterPro" id="IPR058376">
    <property type="entry name" value="DUF8063"/>
</dbReference>
<evidence type="ECO:0000313" key="1">
    <source>
        <dbReference type="EMBL" id="KOX96956.1"/>
    </source>
</evidence>
<proteinExistence type="predicted"/>
<dbReference type="EMBL" id="LIST01000002">
    <property type="protein sequence ID" value="KOX96956.1"/>
    <property type="molecule type" value="Genomic_DNA"/>
</dbReference>
<gene>
    <name evidence="1" type="ORF">AMR74_05895</name>
</gene>
<dbReference type="PROSITE" id="PS51257">
    <property type="entry name" value="PROKAR_LIPOPROTEIN"/>
    <property type="match status" value="1"/>
</dbReference>
<accession>A0A0N0UB27</accession>